<gene>
    <name evidence="2" type="ORF">LX32DRAFT_638666</name>
</gene>
<sequence>MLPPATSLVGLLLCSSSLPAPSRSIFLRTTANQLDTRLFIATVPQVPLSTVPPRDCRMDLKPFSDPARLPRYNDHHLRFKWGIRAEADHTTYLHQEIQRYAPGQALTLYPRDPGTPYGLYDLPPLPAAEANLAEGQIRNFEPAAEFTSAELAHLEILEVIKGGISVGAQLLLCKVLQAPARAQPEGIRSSYKAFNPDLKVVLKVFDPIFFPRPGERDVVHRNISNNEWADRLLSREANALRHLYSKGLTGHPYLAPQYHGSWALRFDIGHSSRRCVGAVLMEYIEGASIESMCDVKIVYEGLNDASSTPARGRTMLPEPNKMRFIVPNETAFVRFPSSRDGKSGVSFGDLSARVRVFRTLLDGCVSVLHAGAELNSLLERDIFITLGNNGVDLEEPRVVFLDYTFSVVWSDTLSSKMGRADEYDSLFPKVPSSYLLDVHPLERLPRPPHPAWKYGDIGYFDHFSGWIPPEWIRCPRPCEGCQTGRESLCKKPFGDWLMQEFGAVNDRSGRYSSPDDLEQVLRKAAADAKRRYLEEFPGKVEADLERGDRALMRWPWVEKARLRMEATTRKAMEMSARYSRYFRQLSEERRLQQAATEGEGKVQ</sequence>
<accession>A0AAD9M0V9</accession>
<evidence type="ECO:0008006" key="4">
    <source>
        <dbReference type="Google" id="ProtNLM"/>
    </source>
</evidence>
<evidence type="ECO:0000313" key="2">
    <source>
        <dbReference type="EMBL" id="KAK2029846.1"/>
    </source>
</evidence>
<comment type="caution">
    <text evidence="2">The sequence shown here is derived from an EMBL/GenBank/DDBJ whole genome shotgun (WGS) entry which is preliminary data.</text>
</comment>
<organism evidence="2 3">
    <name type="scientific">Colletotrichum zoysiae</name>
    <dbReference type="NCBI Taxonomy" id="1216348"/>
    <lineage>
        <taxon>Eukaryota</taxon>
        <taxon>Fungi</taxon>
        <taxon>Dikarya</taxon>
        <taxon>Ascomycota</taxon>
        <taxon>Pezizomycotina</taxon>
        <taxon>Sordariomycetes</taxon>
        <taxon>Hypocreomycetidae</taxon>
        <taxon>Glomerellales</taxon>
        <taxon>Glomerellaceae</taxon>
        <taxon>Colletotrichum</taxon>
        <taxon>Colletotrichum graminicola species complex</taxon>
    </lineage>
</organism>
<proteinExistence type="predicted"/>
<evidence type="ECO:0000313" key="3">
    <source>
        <dbReference type="Proteomes" id="UP001232148"/>
    </source>
</evidence>
<dbReference type="AlphaFoldDB" id="A0AAD9M0V9"/>
<reference evidence="2" key="1">
    <citation type="submission" date="2021-06" db="EMBL/GenBank/DDBJ databases">
        <title>Comparative genomics, transcriptomics and evolutionary studies reveal genomic signatures of adaptation to plant cell wall in hemibiotrophic fungi.</title>
        <authorList>
            <consortium name="DOE Joint Genome Institute"/>
            <person name="Baroncelli R."/>
            <person name="Diaz J.F."/>
            <person name="Benocci T."/>
            <person name="Peng M."/>
            <person name="Battaglia E."/>
            <person name="Haridas S."/>
            <person name="Andreopoulos W."/>
            <person name="Labutti K."/>
            <person name="Pangilinan J."/>
            <person name="Floch G.L."/>
            <person name="Makela M.R."/>
            <person name="Henrissat B."/>
            <person name="Grigoriev I.V."/>
            <person name="Crouch J.A."/>
            <person name="De Vries R.P."/>
            <person name="Sukno S.A."/>
            <person name="Thon M.R."/>
        </authorList>
    </citation>
    <scope>NUCLEOTIDE SEQUENCE</scope>
    <source>
        <strain evidence="2">MAFF235873</strain>
    </source>
</reference>
<keyword evidence="3" id="KW-1185">Reference proteome</keyword>
<feature type="signal peptide" evidence="1">
    <location>
        <begin position="1"/>
        <end position="24"/>
    </location>
</feature>
<evidence type="ECO:0000256" key="1">
    <source>
        <dbReference type="SAM" id="SignalP"/>
    </source>
</evidence>
<keyword evidence="1" id="KW-0732">Signal</keyword>
<name>A0AAD9M0V9_9PEZI</name>
<dbReference type="EMBL" id="MU842858">
    <property type="protein sequence ID" value="KAK2029846.1"/>
    <property type="molecule type" value="Genomic_DNA"/>
</dbReference>
<protein>
    <recommendedName>
        <fullName evidence="4">Protein kinase domain-containing protein</fullName>
    </recommendedName>
</protein>
<dbReference type="Proteomes" id="UP001232148">
    <property type="component" value="Unassembled WGS sequence"/>
</dbReference>
<feature type="chain" id="PRO_5042163315" description="Protein kinase domain-containing protein" evidence="1">
    <location>
        <begin position="25"/>
        <end position="603"/>
    </location>
</feature>